<dbReference type="Pfam" id="PF20302">
    <property type="entry name" value="HisK-N-like"/>
    <property type="match status" value="1"/>
</dbReference>
<reference evidence="11 12" key="1">
    <citation type="journal article" date="2018" name="J. Allergy Clin. Immunol.">
        <title>High-quality assembly of Dermatophagoides pteronyssinus genome and transcriptome reveals a wide range of novel allergens.</title>
        <authorList>
            <person name="Liu X.Y."/>
            <person name="Yang K.Y."/>
            <person name="Wang M.Q."/>
            <person name="Kwok J.S."/>
            <person name="Zeng X."/>
            <person name="Yang Z."/>
            <person name="Xiao X.J."/>
            <person name="Lau C.P."/>
            <person name="Li Y."/>
            <person name="Huang Z.M."/>
            <person name="Ba J.G."/>
            <person name="Yim A.K."/>
            <person name="Ouyang C.Y."/>
            <person name="Ngai S.M."/>
            <person name="Chan T.F."/>
            <person name="Leung E.L."/>
            <person name="Liu L."/>
            <person name="Liu Z.G."/>
            <person name="Tsui S.K."/>
        </authorList>
    </citation>
    <scope>NUCLEOTIDE SEQUENCE [LARGE SCALE GENOMIC DNA]</scope>
    <source>
        <strain evidence="11">Derp</strain>
    </source>
</reference>
<dbReference type="InterPro" id="IPR043969">
    <property type="entry name" value="MAP3K_PH"/>
</dbReference>
<dbReference type="Gene3D" id="3.30.200.20">
    <property type="entry name" value="Phosphorylase Kinase, domain 1"/>
    <property type="match status" value="1"/>
</dbReference>
<keyword evidence="5" id="KW-0418">Kinase</keyword>
<dbReference type="PROSITE" id="PS00108">
    <property type="entry name" value="PROTEIN_KINASE_ST"/>
    <property type="match status" value="1"/>
</dbReference>
<evidence type="ECO:0000313" key="12">
    <source>
        <dbReference type="Proteomes" id="UP000887458"/>
    </source>
</evidence>
<evidence type="ECO:0000256" key="2">
    <source>
        <dbReference type="ARBA" id="ARBA00022679"/>
    </source>
</evidence>
<evidence type="ECO:0000256" key="9">
    <source>
        <dbReference type="SAM" id="MobiDB-lite"/>
    </source>
</evidence>
<dbReference type="InterPro" id="IPR046873">
    <property type="entry name" value="HisK-N-like"/>
</dbReference>
<dbReference type="Proteomes" id="UP000887458">
    <property type="component" value="Unassembled WGS sequence"/>
</dbReference>
<evidence type="ECO:0000256" key="7">
    <source>
        <dbReference type="ARBA" id="ARBA00023054"/>
    </source>
</evidence>
<feature type="region of interest" description="Disordered" evidence="9">
    <location>
        <begin position="1142"/>
        <end position="1174"/>
    </location>
</feature>
<feature type="domain" description="Protein kinase" evidence="10">
    <location>
        <begin position="646"/>
        <end position="903"/>
    </location>
</feature>
<evidence type="ECO:0000256" key="1">
    <source>
        <dbReference type="ARBA" id="ARBA00022527"/>
    </source>
</evidence>
<feature type="compositionally biased region" description="Polar residues" evidence="9">
    <location>
        <begin position="968"/>
        <end position="989"/>
    </location>
</feature>
<keyword evidence="3" id="KW-0479">Metal-binding</keyword>
<feature type="region of interest" description="Disordered" evidence="9">
    <location>
        <begin position="968"/>
        <end position="1020"/>
    </location>
</feature>
<keyword evidence="4 8" id="KW-0547">Nucleotide-binding</keyword>
<dbReference type="InterPro" id="IPR011009">
    <property type="entry name" value="Kinase-like_dom_sf"/>
</dbReference>
<dbReference type="InterPro" id="IPR008271">
    <property type="entry name" value="Ser/Thr_kinase_AS"/>
</dbReference>
<keyword evidence="7" id="KW-0175">Coiled coil</keyword>
<organism evidence="11 12">
    <name type="scientific">Dermatophagoides pteronyssinus</name>
    <name type="common">European house dust mite</name>
    <dbReference type="NCBI Taxonomy" id="6956"/>
    <lineage>
        <taxon>Eukaryota</taxon>
        <taxon>Metazoa</taxon>
        <taxon>Ecdysozoa</taxon>
        <taxon>Arthropoda</taxon>
        <taxon>Chelicerata</taxon>
        <taxon>Arachnida</taxon>
        <taxon>Acari</taxon>
        <taxon>Acariformes</taxon>
        <taxon>Sarcoptiformes</taxon>
        <taxon>Astigmata</taxon>
        <taxon>Psoroptidia</taxon>
        <taxon>Analgoidea</taxon>
        <taxon>Pyroglyphidae</taxon>
        <taxon>Dermatophagoidinae</taxon>
        <taxon>Dermatophagoides</taxon>
    </lineage>
</organism>
<reference evidence="11 12" key="2">
    <citation type="journal article" date="2022" name="Mol. Biol. Evol.">
        <title>Comparative Genomics Reveals Insights into the Divergent Evolution of Astigmatic Mites and Household Pest Adaptations.</title>
        <authorList>
            <person name="Xiong Q."/>
            <person name="Wan A.T."/>
            <person name="Liu X."/>
            <person name="Fung C.S."/>
            <person name="Xiao X."/>
            <person name="Malainual N."/>
            <person name="Hou J."/>
            <person name="Wang L."/>
            <person name="Wang M."/>
            <person name="Yang K.Y."/>
            <person name="Cui Y."/>
            <person name="Leung E.L."/>
            <person name="Nong W."/>
            <person name="Shin S.K."/>
            <person name="Au S.W."/>
            <person name="Jeong K.Y."/>
            <person name="Chew F.T."/>
            <person name="Hui J.H."/>
            <person name="Leung T.F."/>
            <person name="Tungtrongchitr A."/>
            <person name="Zhong N."/>
            <person name="Liu Z."/>
            <person name="Tsui S.K."/>
        </authorList>
    </citation>
    <scope>NUCLEOTIDE SEQUENCE [LARGE SCALE GENOMIC DNA]</scope>
    <source>
        <strain evidence="11">Derp</strain>
    </source>
</reference>
<dbReference type="EMBL" id="NJHN03000036">
    <property type="protein sequence ID" value="KAH9422760.1"/>
    <property type="molecule type" value="Genomic_DNA"/>
</dbReference>
<dbReference type="PROSITE" id="PS50011">
    <property type="entry name" value="PROTEIN_KINASE_DOM"/>
    <property type="match status" value="1"/>
</dbReference>
<dbReference type="PANTHER" id="PTHR11584">
    <property type="entry name" value="SERINE/THREONINE PROTEIN KINASE"/>
    <property type="match status" value="1"/>
</dbReference>
<name>A0ABQ8JK29_DERPT</name>
<dbReference type="Pfam" id="PF19039">
    <property type="entry name" value="ASK_PH"/>
    <property type="match status" value="1"/>
</dbReference>
<dbReference type="Pfam" id="PF20309">
    <property type="entry name" value="DRHyd-ASK"/>
    <property type="match status" value="1"/>
</dbReference>
<evidence type="ECO:0000256" key="4">
    <source>
        <dbReference type="ARBA" id="ARBA00022741"/>
    </source>
</evidence>
<feature type="compositionally biased region" description="Low complexity" evidence="9">
    <location>
        <begin position="1"/>
        <end position="21"/>
    </location>
</feature>
<dbReference type="PROSITE" id="PS00107">
    <property type="entry name" value="PROTEIN_KINASE_ATP"/>
    <property type="match status" value="1"/>
</dbReference>
<gene>
    <name evidence="11" type="ORF">DERP_003441</name>
</gene>
<evidence type="ECO:0000256" key="6">
    <source>
        <dbReference type="ARBA" id="ARBA00022840"/>
    </source>
</evidence>
<evidence type="ECO:0000256" key="8">
    <source>
        <dbReference type="PROSITE-ProRule" id="PRU10141"/>
    </source>
</evidence>
<dbReference type="InterPro" id="IPR017441">
    <property type="entry name" value="Protein_kinase_ATP_BS"/>
</dbReference>
<feature type="region of interest" description="Disordered" evidence="9">
    <location>
        <begin position="1"/>
        <end position="36"/>
    </location>
</feature>
<sequence length="1445" mass="164970">MSTETTTSDPTTTTTTKTTATAAVDSKKSPSKESTNSKPKIDVAIVIDLQIKDGNLSHRMAAFEEIKKACHMVNANYQLIAFHKLDFDEINAIDAFHAADVAIVDLSIQNQQHSLFYRIGNRENFGMKYNILIYNDDLLKVTIPPNLPISTFNLISYRLSPVDKKCYYTESVPDKNSLRKNSNPKSTSTTAAAVAAATTNRPTPLSCETKILLSTKLRNALQHVEVQTKTHLKEKFLSELRKARETLPRDELTKTLNDFRRKLENNSCLISADIVYNLLVSYREIQDYDSMVSLIEEVQSSKFAFKFTPVIQYLYSFALNRRNQSGDRERALEKIHETIDEIPFTDSICLAGRIYKDKFIESQYQDKESLEQAIIWYRKGFDHQPNEHAGINLATLLVIKGDDLNNSPELKEIASVLNLLIGRKGNLKSIQDYWDVATFLEISVLAENYTKANEAAECMFNLKPPKWYLNSTLRNIQLINDFRKKPEDSRLTPEEELFRFWMEYFIEAAKDQASHIIRFPVIIQEIDKSLIPSYVTVNQQDQDGKSLQINNICKECIRNPDSCRRPHNWLFHSSKIRGVSMYKSDQRCLFLYVLSDDFQMFFPSDEYRKRFHELVLDITANEECLDLDSRSIESIQIQFDYDYDEKMNKIKLGEGSYGTVYAAHDSNNVAIAVKEIPIKNKDEVQPLQEEIKLHSQLKHRNIVKYIGSINDEQAGVFKILMERVPGGSLSQLLRFKWGPLKESSIIYYTRQILDGLHYLHSQNIVHRDIKGDNVLVNTYTGDVKISDFGTSKRLAGLNPRTETFTGTFQYMAPEVIDQGARGYAAPADIWSLGCTVVEMATGKTPFIELSSGHEVIFKVGYFKQHPEIPATLSEKCRNFIESCFEPNPAKRPIAAELLETQFMECGSSSSSSRKRKPANQLHPKNNNKVQTNRMSVEFNRSVSMPYDQKSSSNDHQNTNNAIDVITVQQNNGGSSGEPNTPNSMDSLQDMNPFATMPSTIAGGGCSGGGGGGVSKNPNRLQSNLSLNIQNLQNSSGDEKSPNILLSGSSITYPATPNDLTMNEHNIQKSLSQVLDTNTEDITEVWWRRLIENWPDQQQLLLQSRHIQNVLFPGFRDYISTNKNTLYLMNALYSLANEFNNIFKSTNDDDDDDDNDNPESEPEPESEEQQQQRESIEDLDERKRFLFKQLQTAIYYFQDAIDSILKIQNIPPHWIFALDSLIRESVQEAQRLLHLCFKNVFEIEMAGSDATVPHSADINHHQLILTATGGGGGDDGSPSITNMFKHSQESLFNMQLIKSSDHFKQEIYHLLLENNRTVKLLSDTFLEYLTEQNEVLKNLFEKVKNQNRPNFFIDSATNTVHDDDNDDDDEVKSCNKDETMIEMLENENINRSTIDALIRQDIDRKVLFEFIGRDDLRKLNLTLGDELRLWNFIEKNRILFINNNNN</sequence>
<dbReference type="Gene3D" id="1.10.510.10">
    <property type="entry name" value="Transferase(Phosphotransferase) domain 1"/>
    <property type="match status" value="1"/>
</dbReference>
<feature type="compositionally biased region" description="Polar residues" evidence="9">
    <location>
        <begin position="922"/>
        <end position="932"/>
    </location>
</feature>
<dbReference type="InterPro" id="IPR046872">
    <property type="entry name" value="DRHyd-ASK"/>
</dbReference>
<keyword evidence="1" id="KW-0723">Serine/threonine-protein kinase</keyword>
<feature type="compositionally biased region" description="Acidic residues" evidence="9">
    <location>
        <begin position="1147"/>
        <end position="1167"/>
    </location>
</feature>
<keyword evidence="6 8" id="KW-0067">ATP-binding</keyword>
<dbReference type="Pfam" id="PF00069">
    <property type="entry name" value="Pkinase"/>
    <property type="match status" value="1"/>
</dbReference>
<proteinExistence type="predicted"/>
<dbReference type="SMART" id="SM00220">
    <property type="entry name" value="S_TKc"/>
    <property type="match status" value="1"/>
</dbReference>
<keyword evidence="12" id="KW-1185">Reference proteome</keyword>
<feature type="compositionally biased region" description="Gly residues" evidence="9">
    <location>
        <begin position="1001"/>
        <end position="1013"/>
    </location>
</feature>
<keyword evidence="2" id="KW-0808">Transferase</keyword>
<comment type="caution">
    <text evidence="11">The sequence shown here is derived from an EMBL/GenBank/DDBJ whole genome shotgun (WGS) entry which is preliminary data.</text>
</comment>
<dbReference type="InterPro" id="IPR025136">
    <property type="entry name" value="MAP3K_TRAF-bd"/>
</dbReference>
<dbReference type="InterPro" id="IPR000719">
    <property type="entry name" value="Prot_kinase_dom"/>
</dbReference>
<protein>
    <recommendedName>
        <fullName evidence="10">Protein kinase domain-containing protein</fullName>
    </recommendedName>
</protein>
<accession>A0ABQ8JK29</accession>
<evidence type="ECO:0000313" key="11">
    <source>
        <dbReference type="EMBL" id="KAH9422760.1"/>
    </source>
</evidence>
<dbReference type="SUPFAM" id="SSF56112">
    <property type="entry name" value="Protein kinase-like (PK-like)"/>
    <property type="match status" value="1"/>
</dbReference>
<feature type="region of interest" description="Disordered" evidence="9">
    <location>
        <begin position="906"/>
        <end position="932"/>
    </location>
</feature>
<dbReference type="Pfam" id="PF13281">
    <property type="entry name" value="MAP3K_TRAF_bd"/>
    <property type="match status" value="1"/>
</dbReference>
<evidence type="ECO:0000256" key="5">
    <source>
        <dbReference type="ARBA" id="ARBA00022777"/>
    </source>
</evidence>
<feature type="binding site" evidence="8">
    <location>
        <position position="679"/>
    </location>
    <ligand>
        <name>ATP</name>
        <dbReference type="ChEBI" id="CHEBI:30616"/>
    </ligand>
</feature>
<evidence type="ECO:0000256" key="3">
    <source>
        <dbReference type="ARBA" id="ARBA00022723"/>
    </source>
</evidence>
<dbReference type="PANTHER" id="PTHR11584:SF394">
    <property type="entry name" value="APOPTOTIC SIGNAL-REGULATING KINASE 1, ISOFORM C"/>
    <property type="match status" value="1"/>
</dbReference>
<evidence type="ECO:0000259" key="10">
    <source>
        <dbReference type="PROSITE" id="PS50011"/>
    </source>
</evidence>